<dbReference type="PANTHER" id="PTHR13031">
    <property type="entry name" value="RIBONUCLEASE P SUBUNIT P30"/>
    <property type="match status" value="1"/>
</dbReference>
<dbReference type="SUPFAM" id="SSF89550">
    <property type="entry name" value="PHP domain-like"/>
    <property type="match status" value="1"/>
</dbReference>
<dbReference type="Proteomes" id="UP000019335">
    <property type="component" value="Unassembled WGS sequence"/>
</dbReference>
<keyword evidence="6" id="KW-1185">Reference proteome</keyword>
<dbReference type="GO" id="GO:0003723">
    <property type="term" value="F:RNA binding"/>
    <property type="evidence" value="ECO:0007669"/>
    <property type="project" value="TreeGrafter"/>
</dbReference>
<dbReference type="EMBL" id="AZIL01002191">
    <property type="protein sequence ID" value="EWM22442.1"/>
    <property type="molecule type" value="Genomic_DNA"/>
</dbReference>
<dbReference type="GO" id="GO:0005655">
    <property type="term" value="C:nucleolar ribonuclease P complex"/>
    <property type="evidence" value="ECO:0007669"/>
    <property type="project" value="TreeGrafter"/>
</dbReference>
<feature type="compositionally biased region" description="Acidic residues" evidence="4">
    <location>
        <begin position="328"/>
        <end position="350"/>
    </location>
</feature>
<evidence type="ECO:0000256" key="4">
    <source>
        <dbReference type="SAM" id="MobiDB-lite"/>
    </source>
</evidence>
<accession>W7T7M4</accession>
<dbReference type="InterPro" id="IPR002738">
    <property type="entry name" value="RNase_P_p30"/>
</dbReference>
<comment type="similarity">
    <text evidence="2">Belongs to the eukaryotic/archaeal RNase P protein component 3 family.</text>
</comment>
<comment type="subcellular location">
    <subcellularLocation>
        <location evidence="1">Nucleus</location>
    </subcellularLocation>
</comment>
<dbReference type="PANTHER" id="PTHR13031:SF0">
    <property type="entry name" value="RIBONUCLEASE P PROTEIN SUBUNIT P30"/>
    <property type="match status" value="1"/>
</dbReference>
<gene>
    <name evidence="5" type="ORF">Naga_100011g9</name>
</gene>
<dbReference type="OrthoDB" id="17948at2759"/>
<dbReference type="Gene3D" id="3.20.20.140">
    <property type="entry name" value="Metal-dependent hydrolases"/>
    <property type="match status" value="1"/>
</dbReference>
<evidence type="ECO:0000313" key="5">
    <source>
        <dbReference type="EMBL" id="EWM22442.1"/>
    </source>
</evidence>
<organism evidence="5 6">
    <name type="scientific">Nannochloropsis gaditana</name>
    <dbReference type="NCBI Taxonomy" id="72520"/>
    <lineage>
        <taxon>Eukaryota</taxon>
        <taxon>Sar</taxon>
        <taxon>Stramenopiles</taxon>
        <taxon>Ochrophyta</taxon>
        <taxon>Eustigmatophyceae</taxon>
        <taxon>Eustigmatales</taxon>
        <taxon>Monodopsidaceae</taxon>
        <taxon>Nannochloropsis</taxon>
    </lineage>
</organism>
<reference evidence="5 6" key="1">
    <citation type="journal article" date="2014" name="Mol. Plant">
        <title>Chromosome Scale Genome Assembly and Transcriptome Profiling of Nannochloropsis gaditana in Nitrogen Depletion.</title>
        <authorList>
            <person name="Corteggiani Carpinelli E."/>
            <person name="Telatin A."/>
            <person name="Vitulo N."/>
            <person name="Forcato C."/>
            <person name="D'Angelo M."/>
            <person name="Schiavon R."/>
            <person name="Vezzi A."/>
            <person name="Giacometti G.M."/>
            <person name="Morosinotto T."/>
            <person name="Valle G."/>
        </authorList>
    </citation>
    <scope>NUCLEOTIDE SEQUENCE [LARGE SCALE GENOMIC DNA]</scope>
    <source>
        <strain evidence="5 6">B-31</strain>
    </source>
</reference>
<dbReference type="InterPro" id="IPR016195">
    <property type="entry name" value="Pol/histidinol_Pase-like"/>
</dbReference>
<evidence type="ECO:0000256" key="3">
    <source>
        <dbReference type="ARBA" id="ARBA00022694"/>
    </source>
</evidence>
<feature type="region of interest" description="Disordered" evidence="4">
    <location>
        <begin position="308"/>
        <end position="350"/>
    </location>
</feature>
<dbReference type="Pfam" id="PF01876">
    <property type="entry name" value="RNase_P_p30"/>
    <property type="match status" value="1"/>
</dbReference>
<name>W7T7M4_9STRA</name>
<dbReference type="GO" id="GO:0008033">
    <property type="term" value="P:tRNA processing"/>
    <property type="evidence" value="ECO:0007669"/>
    <property type="project" value="UniProtKB-KW"/>
</dbReference>
<proteinExistence type="inferred from homology"/>
<keyword evidence="3" id="KW-0819">tRNA processing</keyword>
<comment type="caution">
    <text evidence="5">The sequence shown here is derived from an EMBL/GenBank/DDBJ whole genome shotgun (WGS) entry which is preliminary data.</text>
</comment>
<dbReference type="AlphaFoldDB" id="W7T7M4"/>
<evidence type="ECO:0000256" key="1">
    <source>
        <dbReference type="ARBA" id="ARBA00004123"/>
    </source>
</evidence>
<protein>
    <submittedName>
        <fullName evidence="5">Ribonuclease p protein subunit p30</fullName>
    </submittedName>
</protein>
<evidence type="ECO:0000313" key="6">
    <source>
        <dbReference type="Proteomes" id="UP000019335"/>
    </source>
</evidence>
<sequence length="350" mass="37921">MRRWRANITNRNSGHCSGRRMSCSLQQVSAGSPDGPCKVITKRKRQRSSGADAQKCFHDLCIDIPHHNTTVEHVREATRRLGHLGYACVAFNETVVGRDGVRGLDRPASLKTRRPLWLAARGGLADKPEVRLRRVTVVVHDKGEAQFLCGAIRSVKWADLVAARPTSDQALQLLCEAGDVDIISLDISARMGFSLSTSQADAARARGIAFEVQYAGLISEENLVKRQQLMANTSGVLGATRGRGVVWSSGSSARAAWDTLRGPYDVMNLAVVLGLREEPALRSLTGSCQEARGHAQARRLEWLPAEVKWAGGSDGGGSEGKVGKEGEVAGEGEEEGEEEEGEEEREIGRC</sequence>
<evidence type="ECO:0000256" key="2">
    <source>
        <dbReference type="ARBA" id="ARBA00007331"/>
    </source>
</evidence>